<keyword evidence="5" id="KW-1185">Reference proteome</keyword>
<dbReference type="PROSITE" id="PS51318">
    <property type="entry name" value="TAT"/>
    <property type="match status" value="1"/>
</dbReference>
<dbReference type="EMBL" id="QTUC01000001">
    <property type="protein sequence ID" value="REF36336.1"/>
    <property type="molecule type" value="Genomic_DNA"/>
</dbReference>
<dbReference type="AlphaFoldDB" id="A0A3D9V4P6"/>
<dbReference type="InterPro" id="IPR038607">
    <property type="entry name" value="PhoD-like_sf"/>
</dbReference>
<dbReference type="Gene3D" id="2.60.40.380">
    <property type="entry name" value="Purple acid phosphatase-like, N-terminal"/>
    <property type="match status" value="1"/>
</dbReference>
<feature type="domain" description="PhoD-like phosphatase metallophosphatase" evidence="2">
    <location>
        <begin position="160"/>
        <end position="497"/>
    </location>
</feature>
<protein>
    <submittedName>
        <fullName evidence="4">Alkaline phosphatase D</fullName>
    </submittedName>
</protein>
<keyword evidence="1" id="KW-0732">Signal</keyword>
<evidence type="ECO:0000259" key="2">
    <source>
        <dbReference type="Pfam" id="PF09423"/>
    </source>
</evidence>
<feature type="domain" description="Phospholipase D N-terminal" evidence="3">
    <location>
        <begin position="49"/>
        <end position="147"/>
    </location>
</feature>
<dbReference type="RefSeq" id="WP_115849989.1">
    <property type="nucleotide sequence ID" value="NZ_QTUC01000001.1"/>
</dbReference>
<dbReference type="InterPro" id="IPR032093">
    <property type="entry name" value="PhoD_N"/>
</dbReference>
<reference evidence="4 5" key="1">
    <citation type="submission" date="2018-08" db="EMBL/GenBank/DDBJ databases">
        <title>Sequencing the genomes of 1000 actinobacteria strains.</title>
        <authorList>
            <person name="Klenk H.-P."/>
        </authorList>
    </citation>
    <scope>NUCLEOTIDE SEQUENCE [LARGE SCALE GENOMIC DNA]</scope>
    <source>
        <strain evidence="4 5">DSM 22891</strain>
    </source>
</reference>
<feature type="chain" id="PRO_5038706077" evidence="1">
    <location>
        <begin position="37"/>
        <end position="529"/>
    </location>
</feature>
<dbReference type="InterPro" id="IPR052900">
    <property type="entry name" value="Phospholipid_Metab_Enz"/>
</dbReference>
<proteinExistence type="predicted"/>
<gene>
    <name evidence="4" type="ORF">DFJ64_1742</name>
</gene>
<name>A0A3D9V4P6_THECX</name>
<evidence type="ECO:0000256" key="1">
    <source>
        <dbReference type="SAM" id="SignalP"/>
    </source>
</evidence>
<dbReference type="Gene3D" id="3.60.21.70">
    <property type="entry name" value="PhoD-like phosphatase"/>
    <property type="match status" value="1"/>
</dbReference>
<evidence type="ECO:0000259" key="3">
    <source>
        <dbReference type="Pfam" id="PF16655"/>
    </source>
</evidence>
<dbReference type="SUPFAM" id="SSF56300">
    <property type="entry name" value="Metallo-dependent phosphatases"/>
    <property type="match status" value="1"/>
</dbReference>
<feature type="signal peptide" evidence="1">
    <location>
        <begin position="1"/>
        <end position="36"/>
    </location>
</feature>
<dbReference type="Proteomes" id="UP000256485">
    <property type="component" value="Unassembled WGS sequence"/>
</dbReference>
<dbReference type="Pfam" id="PF09423">
    <property type="entry name" value="PhoD"/>
    <property type="match status" value="1"/>
</dbReference>
<evidence type="ECO:0000313" key="5">
    <source>
        <dbReference type="Proteomes" id="UP000256485"/>
    </source>
</evidence>
<organism evidence="4 5">
    <name type="scientific">Thermasporomyces composti</name>
    <dbReference type="NCBI Taxonomy" id="696763"/>
    <lineage>
        <taxon>Bacteria</taxon>
        <taxon>Bacillati</taxon>
        <taxon>Actinomycetota</taxon>
        <taxon>Actinomycetes</taxon>
        <taxon>Propionibacteriales</taxon>
        <taxon>Nocardioidaceae</taxon>
        <taxon>Thermasporomyces</taxon>
    </lineage>
</organism>
<evidence type="ECO:0000313" key="4">
    <source>
        <dbReference type="EMBL" id="REF36336.1"/>
    </source>
</evidence>
<dbReference type="InterPro" id="IPR029052">
    <property type="entry name" value="Metallo-depent_PP-like"/>
</dbReference>
<sequence length="529" mass="58940">MRDPGPPLRPGRRSFLALTGVSTAAFVLGIEAPAFADITATVPADPFGLGVASGDPTPDGVVLWTRLAPDPLAPDGHGGMPRRPVPVHWQVATDERFRNVVRSGVAIASPELAHSVHPEVRGLEPGREYFYRFRAGSEISPVGRTRTAPAPHAMPSELRFAFASCQAWYHGYYTAYEHMVAEDPDLIFFLGDYIYEYAINSSNLWREGVTLPSEHDAMVETLEQFRLRYGLFKSDPLLQAAHATAPWIVTTDDHEVENNYAGDVSSVGIPPEHFLRRRAVGYRAFYEHMPLRSVHRPSGPDLPLYRRLHYGRLAQFDVLDTRQFRDPLPCGEVTGNCPEREDPKRTMLGYEQEAWLYDGLAASDAVWNVLAQSIVMARIDRDLGPGETFSNEQWDGYPAARDRLFAAFRRHQIHNPVVLTGDIHRSVAANLKEDWLDPDSRTVGVELVCTSIASNGDGADTDSYEPIWLGQPHVELYHARRGYVSCRMTPTELTADFRALPYIQRPGAPISTVARFVTEAGDPGLQREG</sequence>
<dbReference type="PANTHER" id="PTHR43606">
    <property type="entry name" value="PHOSPHATASE, PUTATIVE (AFU_ORTHOLOGUE AFUA_6G08710)-RELATED"/>
    <property type="match status" value="1"/>
</dbReference>
<dbReference type="CDD" id="cd07389">
    <property type="entry name" value="MPP_PhoD"/>
    <property type="match status" value="1"/>
</dbReference>
<dbReference type="InterPro" id="IPR018946">
    <property type="entry name" value="PhoD-like_MPP"/>
</dbReference>
<dbReference type="OrthoDB" id="327733at2"/>
<dbReference type="Pfam" id="PF16655">
    <property type="entry name" value="PhoD_N"/>
    <property type="match status" value="1"/>
</dbReference>
<dbReference type="PANTHER" id="PTHR43606:SF2">
    <property type="entry name" value="ALKALINE PHOSPHATASE FAMILY PROTEIN (AFU_ORTHOLOGUE AFUA_5G03860)"/>
    <property type="match status" value="1"/>
</dbReference>
<comment type="caution">
    <text evidence="4">The sequence shown here is derived from an EMBL/GenBank/DDBJ whole genome shotgun (WGS) entry which is preliminary data.</text>
</comment>
<dbReference type="InterPro" id="IPR006311">
    <property type="entry name" value="TAT_signal"/>
</dbReference>
<accession>A0A3D9V4P6</accession>